<accession>A0A9N7VDU6</accession>
<protein>
    <submittedName>
        <fullName evidence="1">Uncharacterized protein</fullName>
    </submittedName>
</protein>
<gene>
    <name evidence="1" type="ORF">PLEPLA_LOCUS35287</name>
</gene>
<proteinExistence type="predicted"/>
<dbReference type="AlphaFoldDB" id="A0A9N7VDU6"/>
<sequence>MSSQASERCIPDPPHGIIEGWYAATLFDFLSTWFQFIMALVAMCVNKVKGVVPIDVCVNVGVLPAKARSSLGMYVCRCVRVDGLPYSFVIGALREEGRHAADSHPTVGKMENKRCGGWVGVCVGTGGSHTGDRGPWSFTEATASLSGSIHSIAICSPTRSGPNHNVALSSPSRSPPPTFGSIVFPGIELAHQQTLNSSLMSPPPPGISLSLSLSGSELHPNAQYQQCQPGLHRPGSFGTVSPGRGRSGLAGELALAGKPRIQAVSPRSRGSVHHLFGA</sequence>
<keyword evidence="2" id="KW-1185">Reference proteome</keyword>
<dbReference type="Proteomes" id="UP001153269">
    <property type="component" value="Unassembled WGS sequence"/>
</dbReference>
<name>A0A9N7VDU6_PLEPL</name>
<dbReference type="EMBL" id="CADEAL010003952">
    <property type="protein sequence ID" value="CAB1447604.1"/>
    <property type="molecule type" value="Genomic_DNA"/>
</dbReference>
<organism evidence="1 2">
    <name type="scientific">Pleuronectes platessa</name>
    <name type="common">European plaice</name>
    <dbReference type="NCBI Taxonomy" id="8262"/>
    <lineage>
        <taxon>Eukaryota</taxon>
        <taxon>Metazoa</taxon>
        <taxon>Chordata</taxon>
        <taxon>Craniata</taxon>
        <taxon>Vertebrata</taxon>
        <taxon>Euteleostomi</taxon>
        <taxon>Actinopterygii</taxon>
        <taxon>Neopterygii</taxon>
        <taxon>Teleostei</taxon>
        <taxon>Neoteleostei</taxon>
        <taxon>Acanthomorphata</taxon>
        <taxon>Carangaria</taxon>
        <taxon>Pleuronectiformes</taxon>
        <taxon>Pleuronectoidei</taxon>
        <taxon>Pleuronectidae</taxon>
        <taxon>Pleuronectes</taxon>
    </lineage>
</organism>
<evidence type="ECO:0000313" key="2">
    <source>
        <dbReference type="Proteomes" id="UP001153269"/>
    </source>
</evidence>
<comment type="caution">
    <text evidence="1">The sequence shown here is derived from an EMBL/GenBank/DDBJ whole genome shotgun (WGS) entry which is preliminary data.</text>
</comment>
<reference evidence="1" key="1">
    <citation type="submission" date="2020-03" db="EMBL/GenBank/DDBJ databases">
        <authorList>
            <person name="Weist P."/>
        </authorList>
    </citation>
    <scope>NUCLEOTIDE SEQUENCE</scope>
</reference>
<evidence type="ECO:0000313" key="1">
    <source>
        <dbReference type="EMBL" id="CAB1447604.1"/>
    </source>
</evidence>